<keyword evidence="1" id="KW-0479">Metal-binding</keyword>
<dbReference type="InterPro" id="IPR021858">
    <property type="entry name" value="Fun_TF"/>
</dbReference>
<evidence type="ECO:0000256" key="4">
    <source>
        <dbReference type="ARBA" id="ARBA00023125"/>
    </source>
</evidence>
<gene>
    <name evidence="7" type="ORF">CBYS24578_00011318</name>
</gene>
<dbReference type="OrthoDB" id="3598904at2759"/>
<name>A0A9N9UUW1_9HYPO</name>
<keyword evidence="8" id="KW-1185">Reference proteome</keyword>
<evidence type="ECO:0000256" key="1">
    <source>
        <dbReference type="ARBA" id="ARBA00022723"/>
    </source>
</evidence>
<organism evidence="7 8">
    <name type="scientific">Clonostachys byssicola</name>
    <dbReference type="NCBI Taxonomy" id="160290"/>
    <lineage>
        <taxon>Eukaryota</taxon>
        <taxon>Fungi</taxon>
        <taxon>Dikarya</taxon>
        <taxon>Ascomycota</taxon>
        <taxon>Pezizomycotina</taxon>
        <taxon>Sordariomycetes</taxon>
        <taxon>Hypocreomycetidae</taxon>
        <taxon>Hypocreales</taxon>
        <taxon>Bionectriaceae</taxon>
        <taxon>Clonostachys</taxon>
    </lineage>
</organism>
<evidence type="ECO:0000313" key="8">
    <source>
        <dbReference type="Proteomes" id="UP000754883"/>
    </source>
</evidence>
<dbReference type="GO" id="GO:0003677">
    <property type="term" value="F:DNA binding"/>
    <property type="evidence" value="ECO:0007669"/>
    <property type="project" value="UniProtKB-KW"/>
</dbReference>
<sequence length="476" mass="52740">MAQDLNIVGPLSRAFVQQRPVPVSPDEGSYFDFFRHATVPGTCNLFPSSFWQEKVMQLAHSEPAIWHATAALGALHQRSEVVMKAVGSHEMALLSQGLGHYGQAMALAKGLDSPTKVAVLSLALVAIAGLLEKWPEMHTHIMACFKIITEHEAHTPGFKGLLGSLMRSDLHAMTFNDSQSPYPYEESSSVFGASRFLASHPIEGNSYEELASELFALGRAWFLLDDGTLSENALYGPWMTNFGAFLRRFALWEAKMGDYERIHSSDSDLTTRLSLRLYHVTFRTVLRGNSFGPETRFDPLLGYFEYAVRLVMCLRRKLATTNVIGLSLEPGVIVPLWIVCQRCRHPSLRRAALKLLGEANRVEGVWPSDGAAAVMKAVAALEEESLGLIDVEPFAPPDSGSSFLPDVPWIAWSKPQFDMPTTQSWANVPVIPETMRVRDILGSKRVADRQVDLRLLMSSGNSDEPYGMPVELTVSY</sequence>
<reference evidence="7" key="1">
    <citation type="submission" date="2021-10" db="EMBL/GenBank/DDBJ databases">
        <authorList>
            <person name="Piombo E."/>
        </authorList>
    </citation>
    <scope>NUCLEOTIDE SEQUENCE</scope>
</reference>
<dbReference type="Proteomes" id="UP000754883">
    <property type="component" value="Unassembled WGS sequence"/>
</dbReference>
<keyword evidence="4" id="KW-0238">DNA-binding</keyword>
<protein>
    <submittedName>
        <fullName evidence="7">Uncharacterized protein</fullName>
    </submittedName>
</protein>
<dbReference type="EMBL" id="CABFNO020001563">
    <property type="protein sequence ID" value="CAH0002895.1"/>
    <property type="molecule type" value="Genomic_DNA"/>
</dbReference>
<evidence type="ECO:0000256" key="3">
    <source>
        <dbReference type="ARBA" id="ARBA00023015"/>
    </source>
</evidence>
<dbReference type="AlphaFoldDB" id="A0A9N9UUW1"/>
<keyword evidence="5" id="KW-0804">Transcription</keyword>
<dbReference type="InterPro" id="IPR052360">
    <property type="entry name" value="Transcr_Regulatory_Proteins"/>
</dbReference>
<evidence type="ECO:0000256" key="6">
    <source>
        <dbReference type="ARBA" id="ARBA00023242"/>
    </source>
</evidence>
<dbReference type="PANTHER" id="PTHR36206:SF13">
    <property type="entry name" value="TRANSCRIPTIONAL REGULATORY PROTEIN MOC3"/>
    <property type="match status" value="1"/>
</dbReference>
<proteinExistence type="predicted"/>
<evidence type="ECO:0000256" key="2">
    <source>
        <dbReference type="ARBA" id="ARBA00022833"/>
    </source>
</evidence>
<dbReference type="GO" id="GO:0046872">
    <property type="term" value="F:metal ion binding"/>
    <property type="evidence" value="ECO:0007669"/>
    <property type="project" value="UniProtKB-KW"/>
</dbReference>
<evidence type="ECO:0000313" key="7">
    <source>
        <dbReference type="EMBL" id="CAH0002895.1"/>
    </source>
</evidence>
<evidence type="ECO:0000256" key="5">
    <source>
        <dbReference type="ARBA" id="ARBA00023163"/>
    </source>
</evidence>
<keyword evidence="6" id="KW-0539">Nucleus</keyword>
<dbReference type="Pfam" id="PF11951">
    <property type="entry name" value="Fungal_trans_2"/>
    <property type="match status" value="1"/>
</dbReference>
<dbReference type="PANTHER" id="PTHR36206">
    <property type="entry name" value="ASPERCRYPTIN BIOSYNTHESIS CLUSTER-SPECIFIC TRANSCRIPTION REGULATOR ATNN-RELATED"/>
    <property type="match status" value="1"/>
</dbReference>
<keyword evidence="3" id="KW-0805">Transcription regulation</keyword>
<accession>A0A9N9UUW1</accession>
<comment type="caution">
    <text evidence="7">The sequence shown here is derived from an EMBL/GenBank/DDBJ whole genome shotgun (WGS) entry which is preliminary data.</text>
</comment>
<keyword evidence="2" id="KW-0862">Zinc</keyword>